<protein>
    <submittedName>
        <fullName evidence="3">Uncharacterized protein</fullName>
    </submittedName>
</protein>
<dbReference type="AlphaFoldDB" id="A0AAV8YB80"/>
<dbReference type="GO" id="GO:0003352">
    <property type="term" value="P:regulation of cilium movement"/>
    <property type="evidence" value="ECO:0007669"/>
    <property type="project" value="InterPro"/>
</dbReference>
<proteinExistence type="inferred from homology"/>
<name>A0AAV8YB80_9CUCU</name>
<dbReference type="PANTHER" id="PTHR13238">
    <property type="entry name" value="PROTEIN C21ORF59"/>
    <property type="match status" value="1"/>
</dbReference>
<dbReference type="InterPro" id="IPR021298">
    <property type="entry name" value="CFAP298"/>
</dbReference>
<evidence type="ECO:0000313" key="3">
    <source>
        <dbReference type="EMBL" id="KAJ8948776.1"/>
    </source>
</evidence>
<feature type="region of interest" description="Disordered" evidence="2">
    <location>
        <begin position="1"/>
        <end position="26"/>
    </location>
</feature>
<evidence type="ECO:0000256" key="2">
    <source>
        <dbReference type="SAM" id="MobiDB-lite"/>
    </source>
</evidence>
<organism evidence="3 4">
    <name type="scientific">Aromia moschata</name>
    <dbReference type="NCBI Taxonomy" id="1265417"/>
    <lineage>
        <taxon>Eukaryota</taxon>
        <taxon>Metazoa</taxon>
        <taxon>Ecdysozoa</taxon>
        <taxon>Arthropoda</taxon>
        <taxon>Hexapoda</taxon>
        <taxon>Insecta</taxon>
        <taxon>Pterygota</taxon>
        <taxon>Neoptera</taxon>
        <taxon>Endopterygota</taxon>
        <taxon>Coleoptera</taxon>
        <taxon>Polyphaga</taxon>
        <taxon>Cucujiformia</taxon>
        <taxon>Chrysomeloidea</taxon>
        <taxon>Cerambycidae</taxon>
        <taxon>Cerambycinae</taxon>
        <taxon>Callichromatini</taxon>
        <taxon>Aromia</taxon>
    </lineage>
</organism>
<keyword evidence="4" id="KW-1185">Reference proteome</keyword>
<gene>
    <name evidence="3" type="ORF">NQ318_022907</name>
</gene>
<comment type="caution">
    <text evidence="3">The sequence shown here is derived from an EMBL/GenBank/DDBJ whole genome shotgun (WGS) entry which is preliminary data.</text>
</comment>
<dbReference type="PANTHER" id="PTHR13238:SF0">
    <property type="entry name" value="CILIA- AND FLAGELLA-ASSOCIATED PROTEIN 298"/>
    <property type="match status" value="1"/>
</dbReference>
<dbReference type="Proteomes" id="UP001162162">
    <property type="component" value="Unassembled WGS sequence"/>
</dbReference>
<comment type="similarity">
    <text evidence="1">Belongs to the CFAP298 family.</text>
</comment>
<evidence type="ECO:0000313" key="4">
    <source>
        <dbReference type="Proteomes" id="UP001162162"/>
    </source>
</evidence>
<accession>A0AAV8YB80</accession>
<evidence type="ECO:0000256" key="1">
    <source>
        <dbReference type="ARBA" id="ARBA00009619"/>
    </source>
</evidence>
<sequence length="80" mass="9075">MAVSKGSESLEEGGGPPAREPIMSEEQRKQLMLHAYRRQEELKKLDADDDDAYLNSEWADSGNLKKTFHGLQNISWRVGK</sequence>
<dbReference type="Pfam" id="PF11069">
    <property type="entry name" value="CFAP298"/>
    <property type="match status" value="1"/>
</dbReference>
<reference evidence="3" key="1">
    <citation type="journal article" date="2023" name="Insect Mol. Biol.">
        <title>Genome sequencing provides insights into the evolution of gene families encoding plant cell wall-degrading enzymes in longhorned beetles.</title>
        <authorList>
            <person name="Shin N.R."/>
            <person name="Okamura Y."/>
            <person name="Kirsch R."/>
            <person name="Pauchet Y."/>
        </authorList>
    </citation>
    <scope>NUCLEOTIDE SEQUENCE</scope>
    <source>
        <strain evidence="3">AMC_N1</strain>
    </source>
</reference>
<dbReference type="EMBL" id="JAPWTK010000130">
    <property type="protein sequence ID" value="KAJ8948776.1"/>
    <property type="molecule type" value="Genomic_DNA"/>
</dbReference>